<proteinExistence type="predicted"/>
<dbReference type="InterPro" id="IPR008318">
    <property type="entry name" value="UCP030820"/>
</dbReference>
<dbReference type="KEGG" id="apb:SAR116_1895"/>
<reference evidence="1 2" key="1">
    <citation type="journal article" date="2010" name="J. Bacteriol.">
        <title>Complete genome sequence of "Candidatus Puniceispirillum marinum" IMCC1322, a representative of the SAR116 clade in the Alphaproteobacteria.</title>
        <authorList>
            <person name="Oh H.M."/>
            <person name="Kwon K.K."/>
            <person name="Kang I."/>
            <person name="Kang S.G."/>
            <person name="Lee J.H."/>
            <person name="Kim S.J."/>
            <person name="Cho J.C."/>
        </authorList>
    </citation>
    <scope>NUCLEOTIDE SEQUENCE [LARGE SCALE GENOMIC DNA]</scope>
    <source>
        <strain evidence="1 2">IMCC1322</strain>
    </source>
</reference>
<gene>
    <name evidence="1" type="ordered locus">SAR116_1895</name>
</gene>
<dbReference type="RefSeq" id="WP_013046765.1">
    <property type="nucleotide sequence ID" value="NC_014010.1"/>
</dbReference>
<name>D5BMU5_PUNMI</name>
<evidence type="ECO:0000313" key="2">
    <source>
        <dbReference type="Proteomes" id="UP000007460"/>
    </source>
</evidence>
<dbReference type="EMBL" id="CP001751">
    <property type="protein sequence ID" value="ADE40138.1"/>
    <property type="molecule type" value="Genomic_DNA"/>
</dbReference>
<dbReference type="AlphaFoldDB" id="D5BMU5"/>
<dbReference type="OrthoDB" id="9800421at2"/>
<evidence type="ECO:0008006" key="3">
    <source>
        <dbReference type="Google" id="ProtNLM"/>
    </source>
</evidence>
<dbReference type="Pfam" id="PF06073">
    <property type="entry name" value="DUF934"/>
    <property type="match status" value="1"/>
</dbReference>
<dbReference type="HOGENOM" id="CLU_1794871_0_0_5"/>
<sequence length="144" mass="15859">MRDDAIQTQTQLFDLAHGTVIDAADRRVADYRIATGDSLADESIYAALSIDSVVEIRFDKFSDGRGFTYARRISEAGLAGVLVASGHVIADQADYLRRCGFTHADIPISKIDDWQAALSAIPAHFQHMTNSPRSRMAASTMRRK</sequence>
<dbReference type="Proteomes" id="UP000007460">
    <property type="component" value="Chromosome"/>
</dbReference>
<protein>
    <recommendedName>
        <fullName evidence="3">DUF934 domain-containing protein</fullName>
    </recommendedName>
</protein>
<dbReference type="STRING" id="488538.SAR116_1895"/>
<accession>D5BMU5</accession>
<evidence type="ECO:0000313" key="1">
    <source>
        <dbReference type="EMBL" id="ADE40138.1"/>
    </source>
</evidence>
<dbReference type="eggNOG" id="COG3749">
    <property type="taxonomic scope" value="Bacteria"/>
</dbReference>
<organism evidence="1 2">
    <name type="scientific">Puniceispirillum marinum (strain IMCC1322)</name>
    <dbReference type="NCBI Taxonomy" id="488538"/>
    <lineage>
        <taxon>Bacteria</taxon>
        <taxon>Pseudomonadati</taxon>
        <taxon>Pseudomonadota</taxon>
        <taxon>Alphaproteobacteria</taxon>
        <taxon>Candidatus Puniceispirillales</taxon>
        <taxon>Candidatus Puniceispirillaceae</taxon>
        <taxon>Candidatus Puniceispirillum</taxon>
    </lineage>
</organism>
<keyword evidence="2" id="KW-1185">Reference proteome</keyword>